<comment type="caution">
    <text evidence="1">The sequence shown here is derived from an EMBL/GenBank/DDBJ whole genome shotgun (WGS) entry which is preliminary data.</text>
</comment>
<organism evidence="1 2">
    <name type="scientific">Cymbomonas tetramitiformis</name>
    <dbReference type="NCBI Taxonomy" id="36881"/>
    <lineage>
        <taxon>Eukaryota</taxon>
        <taxon>Viridiplantae</taxon>
        <taxon>Chlorophyta</taxon>
        <taxon>Pyramimonadophyceae</taxon>
        <taxon>Pyramimonadales</taxon>
        <taxon>Pyramimonadaceae</taxon>
        <taxon>Cymbomonas</taxon>
    </lineage>
</organism>
<gene>
    <name evidence="1" type="ORF">CYMTET_15842</name>
</gene>
<protein>
    <submittedName>
        <fullName evidence="1">Uncharacterized protein</fullName>
    </submittedName>
</protein>
<dbReference type="Proteomes" id="UP001190700">
    <property type="component" value="Unassembled WGS sequence"/>
</dbReference>
<accession>A0AAE0L8R8</accession>
<evidence type="ECO:0000313" key="1">
    <source>
        <dbReference type="EMBL" id="KAK3276062.1"/>
    </source>
</evidence>
<evidence type="ECO:0000313" key="2">
    <source>
        <dbReference type="Proteomes" id="UP001190700"/>
    </source>
</evidence>
<keyword evidence="2" id="KW-1185">Reference proteome</keyword>
<dbReference type="EMBL" id="LGRX02006789">
    <property type="protein sequence ID" value="KAK3276062.1"/>
    <property type="molecule type" value="Genomic_DNA"/>
</dbReference>
<reference evidence="1 2" key="1">
    <citation type="journal article" date="2015" name="Genome Biol. Evol.">
        <title>Comparative Genomics of a Bacterivorous Green Alga Reveals Evolutionary Causalities and Consequences of Phago-Mixotrophic Mode of Nutrition.</title>
        <authorList>
            <person name="Burns J.A."/>
            <person name="Paasch A."/>
            <person name="Narechania A."/>
            <person name="Kim E."/>
        </authorList>
    </citation>
    <scope>NUCLEOTIDE SEQUENCE [LARGE SCALE GENOMIC DNA]</scope>
    <source>
        <strain evidence="1 2">PLY_AMNH</strain>
    </source>
</reference>
<proteinExistence type="predicted"/>
<sequence length="172" mass="18972">MDTVGPLLVERGLGLNVREGANDCAIFNLWSRMWCTFLGAVDDVGDRMPSTYSSFFRGRKGGWACGRMLVWKRMGEMSPVVRSLLSHLGAPNTRDCRGMHPLVAGLVAAMDDVRATKGWVRVMEADEQPVPEETQTAEETHSWGSFADTRSGCQKELSIFLPTCFQLDSPAA</sequence>
<dbReference type="AlphaFoldDB" id="A0AAE0L8R8"/>
<name>A0AAE0L8R8_9CHLO</name>